<dbReference type="RefSeq" id="WP_394481398.1">
    <property type="nucleotide sequence ID" value="NZ_JBIGHV010000007.1"/>
</dbReference>
<comment type="caution">
    <text evidence="1">The sequence shown here is derived from an EMBL/GenBank/DDBJ whole genome shotgun (WGS) entry which is preliminary data.</text>
</comment>
<organism evidence="1 2">
    <name type="scientific">Pelomonas parva</name>
    <dbReference type="NCBI Taxonomy" id="3299032"/>
    <lineage>
        <taxon>Bacteria</taxon>
        <taxon>Pseudomonadati</taxon>
        <taxon>Pseudomonadota</taxon>
        <taxon>Betaproteobacteria</taxon>
        <taxon>Burkholderiales</taxon>
        <taxon>Sphaerotilaceae</taxon>
        <taxon>Roseateles</taxon>
    </lineage>
</organism>
<proteinExistence type="predicted"/>
<gene>
    <name evidence="1" type="ORF">ACG00Y_18560</name>
</gene>
<dbReference type="Proteomes" id="UP001606210">
    <property type="component" value="Unassembled WGS sequence"/>
</dbReference>
<dbReference type="SUPFAM" id="SSF51695">
    <property type="entry name" value="PLC-like phosphodiesterases"/>
    <property type="match status" value="1"/>
</dbReference>
<sequence length="297" mass="31577">MTGPEARKALCYRLGAAAVLAVVAAMGLVASTGPGRAWLHRVDSGWLGERAMDSLARLRSAEDWSGAQPLRPGQDYTWLKAGAAPLRIAHALGDAGLPTANTLGAMRAAYQAGLRVFEVDLVLEGGELHCQHDPGPQPGIARDGCTFGALLGVLPADAWLVLDLKTDFSGTGQQVVERLKAHADARRVVFQLYRPEDFARFNGWQREIALPGPIVTAYLAHRRVDHVAFHVARSGVRAFTLPLQRLPALHERPAGMAVLVHPVHDCGAWASAGAAQVDGLYTRASLRCGSPLAAGAS</sequence>
<protein>
    <submittedName>
        <fullName evidence="1">Glycerophosphodiester phosphodiesterase</fullName>
    </submittedName>
</protein>
<dbReference type="EMBL" id="JBIGHV010000007">
    <property type="protein sequence ID" value="MFG6431931.1"/>
    <property type="molecule type" value="Genomic_DNA"/>
</dbReference>
<reference evidence="1 2" key="1">
    <citation type="submission" date="2024-08" db="EMBL/GenBank/DDBJ databases">
        <authorList>
            <person name="Lu H."/>
        </authorList>
    </citation>
    <scope>NUCLEOTIDE SEQUENCE [LARGE SCALE GENOMIC DNA]</scope>
    <source>
        <strain evidence="1 2">LYH14W</strain>
    </source>
</reference>
<accession>A0ABW7F5M2</accession>
<name>A0ABW7F5M2_9BURK</name>
<dbReference type="Gene3D" id="3.20.20.190">
    <property type="entry name" value="Phosphatidylinositol (PI) phosphodiesterase"/>
    <property type="match status" value="1"/>
</dbReference>
<evidence type="ECO:0000313" key="2">
    <source>
        <dbReference type="Proteomes" id="UP001606210"/>
    </source>
</evidence>
<dbReference type="InterPro" id="IPR017946">
    <property type="entry name" value="PLC-like_Pdiesterase_TIM-brl"/>
</dbReference>
<keyword evidence="2" id="KW-1185">Reference proteome</keyword>
<evidence type="ECO:0000313" key="1">
    <source>
        <dbReference type="EMBL" id="MFG6431931.1"/>
    </source>
</evidence>